<dbReference type="InterPro" id="IPR020476">
    <property type="entry name" value="Nudix_hydrolase"/>
</dbReference>
<reference evidence="5 6" key="1">
    <citation type="journal article" date="2017" name="Int. J. Syst. Evol. Microbiol.">
        <title>Bacillus notoginsengisoli sp. nov., a novel bacterium isolated from the rhizosphere of Panax notoginseng.</title>
        <authorList>
            <person name="Zhang M.Y."/>
            <person name="Cheng J."/>
            <person name="Cai Y."/>
            <person name="Zhang T.Y."/>
            <person name="Wu Y.Y."/>
            <person name="Manikprabhu D."/>
            <person name="Li W.J."/>
            <person name="Zhang Y.X."/>
        </authorList>
    </citation>
    <scope>NUCLEOTIDE SEQUENCE [LARGE SCALE GENOMIC DNA]</scope>
    <source>
        <strain evidence="5 6">JCM 30743</strain>
    </source>
</reference>
<evidence type="ECO:0000256" key="2">
    <source>
        <dbReference type="ARBA" id="ARBA00022801"/>
    </source>
</evidence>
<dbReference type="GO" id="GO:0016787">
    <property type="term" value="F:hydrolase activity"/>
    <property type="evidence" value="ECO:0007669"/>
    <property type="project" value="UniProtKB-KW"/>
</dbReference>
<gene>
    <name evidence="5" type="primary">ytkD</name>
    <name evidence="5" type="ORF">D1B31_11630</name>
</gene>
<dbReference type="AlphaFoldDB" id="A0A417YUG8"/>
<dbReference type="Pfam" id="PF00293">
    <property type="entry name" value="NUDIX"/>
    <property type="match status" value="1"/>
</dbReference>
<dbReference type="InterPro" id="IPR020084">
    <property type="entry name" value="NUDIX_hydrolase_CS"/>
</dbReference>
<dbReference type="InterPro" id="IPR014078">
    <property type="entry name" value="Nudix_YtkD"/>
</dbReference>
<comment type="similarity">
    <text evidence="1 3">Belongs to the Nudix hydrolase family.</text>
</comment>
<dbReference type="OrthoDB" id="9131041at2"/>
<dbReference type="CDD" id="cd04665">
    <property type="entry name" value="NUDIX_RppH"/>
    <property type="match status" value="1"/>
</dbReference>
<dbReference type="PANTHER" id="PTHR43736">
    <property type="entry name" value="ADP-RIBOSE PYROPHOSPHATASE"/>
    <property type="match status" value="1"/>
</dbReference>
<dbReference type="PROSITE" id="PS51462">
    <property type="entry name" value="NUDIX"/>
    <property type="match status" value="1"/>
</dbReference>
<comment type="caution">
    <text evidence="5">The sequence shown here is derived from an EMBL/GenBank/DDBJ whole genome shotgun (WGS) entry which is preliminary data.</text>
</comment>
<dbReference type="PROSITE" id="PS00893">
    <property type="entry name" value="NUDIX_BOX"/>
    <property type="match status" value="1"/>
</dbReference>
<name>A0A417YUG8_9BACI</name>
<evidence type="ECO:0000313" key="5">
    <source>
        <dbReference type="EMBL" id="RHW40831.1"/>
    </source>
</evidence>
<dbReference type="SUPFAM" id="SSF55811">
    <property type="entry name" value="Nudix"/>
    <property type="match status" value="1"/>
</dbReference>
<dbReference type="PANTHER" id="PTHR43736:SF1">
    <property type="entry name" value="DIHYDRONEOPTERIN TRIPHOSPHATE DIPHOSPHATASE"/>
    <property type="match status" value="1"/>
</dbReference>
<dbReference type="InterPro" id="IPR000086">
    <property type="entry name" value="NUDIX_hydrolase_dom"/>
</dbReference>
<evidence type="ECO:0000259" key="4">
    <source>
        <dbReference type="PROSITE" id="PS51462"/>
    </source>
</evidence>
<dbReference type="InterPro" id="IPR015797">
    <property type="entry name" value="NUDIX_hydrolase-like_dom_sf"/>
</dbReference>
<protein>
    <submittedName>
        <fullName evidence="5">Nucleoside triphosphatase YtkD</fullName>
    </submittedName>
</protein>
<keyword evidence="6" id="KW-1185">Reference proteome</keyword>
<organism evidence="5 6">
    <name type="scientific">Neobacillus notoginsengisoli</name>
    <dbReference type="NCBI Taxonomy" id="1578198"/>
    <lineage>
        <taxon>Bacteria</taxon>
        <taxon>Bacillati</taxon>
        <taxon>Bacillota</taxon>
        <taxon>Bacilli</taxon>
        <taxon>Bacillales</taxon>
        <taxon>Bacillaceae</taxon>
        <taxon>Neobacillus</taxon>
    </lineage>
</organism>
<dbReference type="Gene3D" id="3.90.79.10">
    <property type="entry name" value="Nucleoside Triphosphate Pyrophosphohydrolase"/>
    <property type="match status" value="1"/>
</dbReference>
<sequence>MKEFKDLNGYNVELSFSKGAFKEKAVHVLVICLYDGKWLLTRHKERGLEFPGGKVEQGETLEQAAAREVNEETGAVVQNLEWLAEYRVMVPEGPFVKAVFVADVKSMENQKTYYETEGPQIIEGSLETKRLGEAFSFIMKDDVVGECLKQIEEDKRI</sequence>
<proteinExistence type="inferred from homology"/>
<dbReference type="EMBL" id="QWEG01000006">
    <property type="protein sequence ID" value="RHW40831.1"/>
    <property type="molecule type" value="Genomic_DNA"/>
</dbReference>
<keyword evidence="2 3" id="KW-0378">Hydrolase</keyword>
<dbReference type="PRINTS" id="PR00502">
    <property type="entry name" value="NUDIXFAMILY"/>
</dbReference>
<evidence type="ECO:0000313" key="6">
    <source>
        <dbReference type="Proteomes" id="UP000284416"/>
    </source>
</evidence>
<dbReference type="Proteomes" id="UP000284416">
    <property type="component" value="Unassembled WGS sequence"/>
</dbReference>
<dbReference type="RefSeq" id="WP_118920948.1">
    <property type="nucleotide sequence ID" value="NZ_QWEG01000006.1"/>
</dbReference>
<feature type="domain" description="Nudix hydrolase" evidence="4">
    <location>
        <begin position="21"/>
        <end position="147"/>
    </location>
</feature>
<evidence type="ECO:0000256" key="1">
    <source>
        <dbReference type="ARBA" id="ARBA00005582"/>
    </source>
</evidence>
<accession>A0A417YUG8</accession>
<dbReference type="NCBIfam" id="TIGR02705">
    <property type="entry name" value="nudix_YtkD"/>
    <property type="match status" value="1"/>
</dbReference>
<evidence type="ECO:0000256" key="3">
    <source>
        <dbReference type="RuleBase" id="RU003476"/>
    </source>
</evidence>